<dbReference type="AlphaFoldDB" id="A0AAD5W142"/>
<evidence type="ECO:0000256" key="1">
    <source>
        <dbReference type="SAM" id="SignalP"/>
    </source>
</evidence>
<dbReference type="Proteomes" id="UP001213000">
    <property type="component" value="Unassembled WGS sequence"/>
</dbReference>
<proteinExistence type="predicted"/>
<keyword evidence="1" id="KW-0732">Signal</keyword>
<name>A0AAD5W142_9AGAR</name>
<evidence type="ECO:0000259" key="2">
    <source>
        <dbReference type="Pfam" id="PF22803"/>
    </source>
</evidence>
<keyword evidence="4" id="KW-1185">Reference proteome</keyword>
<dbReference type="Pfam" id="PF22803">
    <property type="entry name" value="GBD_Y3"/>
    <property type="match status" value="1"/>
</dbReference>
<accession>A0AAD5W142</accession>
<gene>
    <name evidence="3" type="ORF">NP233_g863</name>
</gene>
<comment type="caution">
    <text evidence="3">The sequence shown here is derived from an EMBL/GenBank/DDBJ whole genome shotgun (WGS) entry which is preliminary data.</text>
</comment>
<organism evidence="3 4">
    <name type="scientific">Leucocoprinus birnbaumii</name>
    <dbReference type="NCBI Taxonomy" id="56174"/>
    <lineage>
        <taxon>Eukaryota</taxon>
        <taxon>Fungi</taxon>
        <taxon>Dikarya</taxon>
        <taxon>Basidiomycota</taxon>
        <taxon>Agaricomycotina</taxon>
        <taxon>Agaricomycetes</taxon>
        <taxon>Agaricomycetidae</taxon>
        <taxon>Agaricales</taxon>
        <taxon>Agaricineae</taxon>
        <taxon>Agaricaceae</taxon>
        <taxon>Leucocoprinus</taxon>
    </lineage>
</organism>
<feature type="chain" id="PRO_5041966732" description="Glycan binding protein Y3-like domain-containing protein" evidence="1">
    <location>
        <begin position="17"/>
        <end position="164"/>
    </location>
</feature>
<evidence type="ECO:0000313" key="3">
    <source>
        <dbReference type="EMBL" id="KAJ3575828.1"/>
    </source>
</evidence>
<feature type="signal peptide" evidence="1">
    <location>
        <begin position="1"/>
        <end position="16"/>
    </location>
</feature>
<feature type="domain" description="Glycan binding protein Y3-like" evidence="2">
    <location>
        <begin position="34"/>
        <end position="80"/>
    </location>
</feature>
<protein>
    <recommendedName>
        <fullName evidence="2">Glycan binding protein Y3-like domain-containing protein</fullName>
    </recommendedName>
</protein>
<evidence type="ECO:0000313" key="4">
    <source>
        <dbReference type="Proteomes" id="UP001213000"/>
    </source>
</evidence>
<dbReference type="InterPro" id="IPR054443">
    <property type="entry name" value="Y3-like_dom"/>
</dbReference>
<reference evidence="3" key="1">
    <citation type="submission" date="2022-07" db="EMBL/GenBank/DDBJ databases">
        <title>Genome Sequence of Leucocoprinus birnbaumii.</title>
        <authorList>
            <person name="Buettner E."/>
        </authorList>
    </citation>
    <scope>NUCLEOTIDE SEQUENCE</scope>
    <source>
        <strain evidence="3">VT141</strain>
    </source>
</reference>
<dbReference type="EMBL" id="JANIEX010000026">
    <property type="protein sequence ID" value="KAJ3575828.1"/>
    <property type="molecule type" value="Genomic_DNA"/>
</dbReference>
<sequence>MYKAIILAALFGVALAHTPPNLRCATIGTGPASSCEQFICDFCSGVSKAPPVGNGESGGACYNLASVNQNCLFSAFNSGNVTGWYWENGLGPKSLHIFSQASYRTLLNGWNLIHSYFDALTFLDFDLTGCAYASVFSSEFRSVDVMQYGCIITFTSRSITLYGS</sequence>